<comment type="caution">
    <text evidence="1">The sequence shown here is derived from an EMBL/GenBank/DDBJ whole genome shotgun (WGS) entry which is preliminary data.</text>
</comment>
<sequence length="244" mass="29330">MVRVFIELWQLHKEQNHKEKELIVVYNRNERTIRFIKKMFQRLVENQMSRIDDKKEIQKFIIFVGGQNCQDIDTGENFVVHQYDTRTRFNIFFDDVNWDHFGLFYGERPAKEMAYAILRSNFCWYTSYRTMIIIMNQYRPKEIRVYQVHLTDSLRYPGSIHAVLNQLHARINGGFSPGFSPGTRIIGEKPHFVSVKNCRAMEVKVHELLQKFDKNDIKRDEIAVIKTESWKSWVLDELRMDMNR</sequence>
<proteinExistence type="predicted"/>
<dbReference type="Proteomes" id="UP001187531">
    <property type="component" value="Unassembled WGS sequence"/>
</dbReference>
<reference evidence="1" key="1">
    <citation type="submission" date="2023-07" db="EMBL/GenBank/DDBJ databases">
        <title>Chromosome-level genome assembly of Artemia franciscana.</title>
        <authorList>
            <person name="Jo E."/>
        </authorList>
    </citation>
    <scope>NUCLEOTIDE SEQUENCE</scope>
    <source>
        <tissue evidence="1">Whole body</tissue>
    </source>
</reference>
<accession>A0AA88IPL1</accession>
<dbReference type="AlphaFoldDB" id="A0AA88IPL1"/>
<gene>
    <name evidence="1" type="ORF">QYM36_008264</name>
</gene>
<keyword evidence="2" id="KW-1185">Reference proteome</keyword>
<evidence type="ECO:0000313" key="2">
    <source>
        <dbReference type="Proteomes" id="UP001187531"/>
    </source>
</evidence>
<evidence type="ECO:0000313" key="1">
    <source>
        <dbReference type="EMBL" id="KAK2727711.1"/>
    </source>
</evidence>
<name>A0AA88IPL1_ARTSF</name>
<dbReference type="EMBL" id="JAVRJZ010000001">
    <property type="protein sequence ID" value="KAK2727711.1"/>
    <property type="molecule type" value="Genomic_DNA"/>
</dbReference>
<protein>
    <submittedName>
        <fullName evidence="1">Uncharacterized protein</fullName>
    </submittedName>
</protein>
<organism evidence="1 2">
    <name type="scientific">Artemia franciscana</name>
    <name type="common">Brine shrimp</name>
    <name type="synonym">Artemia sanfranciscana</name>
    <dbReference type="NCBI Taxonomy" id="6661"/>
    <lineage>
        <taxon>Eukaryota</taxon>
        <taxon>Metazoa</taxon>
        <taxon>Ecdysozoa</taxon>
        <taxon>Arthropoda</taxon>
        <taxon>Crustacea</taxon>
        <taxon>Branchiopoda</taxon>
        <taxon>Anostraca</taxon>
        <taxon>Artemiidae</taxon>
        <taxon>Artemia</taxon>
    </lineage>
</organism>